<keyword evidence="3" id="KW-1185">Reference proteome</keyword>
<feature type="region of interest" description="Disordered" evidence="1">
    <location>
        <begin position="16"/>
        <end position="45"/>
    </location>
</feature>
<name>A0ABD2CN06_VESMC</name>
<organism evidence="2 3">
    <name type="scientific">Vespula maculifrons</name>
    <name type="common">Eastern yellow jacket</name>
    <name type="synonym">Wasp</name>
    <dbReference type="NCBI Taxonomy" id="7453"/>
    <lineage>
        <taxon>Eukaryota</taxon>
        <taxon>Metazoa</taxon>
        <taxon>Ecdysozoa</taxon>
        <taxon>Arthropoda</taxon>
        <taxon>Hexapoda</taxon>
        <taxon>Insecta</taxon>
        <taxon>Pterygota</taxon>
        <taxon>Neoptera</taxon>
        <taxon>Endopterygota</taxon>
        <taxon>Hymenoptera</taxon>
        <taxon>Apocrita</taxon>
        <taxon>Aculeata</taxon>
        <taxon>Vespoidea</taxon>
        <taxon>Vespidae</taxon>
        <taxon>Vespinae</taxon>
        <taxon>Vespula</taxon>
    </lineage>
</organism>
<comment type="caution">
    <text evidence="2">The sequence shown here is derived from an EMBL/GenBank/DDBJ whole genome shotgun (WGS) entry which is preliminary data.</text>
</comment>
<accession>A0ABD2CN06</accession>
<dbReference type="Proteomes" id="UP001607303">
    <property type="component" value="Unassembled WGS sequence"/>
</dbReference>
<protein>
    <submittedName>
        <fullName evidence="2">Uncharacterized protein</fullName>
    </submittedName>
</protein>
<evidence type="ECO:0000256" key="1">
    <source>
        <dbReference type="SAM" id="MobiDB-lite"/>
    </source>
</evidence>
<dbReference type="EMBL" id="JAYRBN010000037">
    <property type="protein sequence ID" value="KAL2746467.1"/>
    <property type="molecule type" value="Genomic_DNA"/>
</dbReference>
<sequence length="123" mass="14683">MEVVVDKRIYVYAYRDGKSGSPQKERRSKRRSRKRRRRRRRRRKRAMRALTCLADIDVQVTGDRMRKSRVGKFVDGEFPMTMSMVTNESMDPSIFSFQSCSNDDFYIDPYALRLENVKTKVKM</sequence>
<reference evidence="2 3" key="1">
    <citation type="journal article" date="2024" name="Ann. Entomol. Soc. Am.">
        <title>Genomic analyses of the southern and eastern yellowjacket wasps (Hymenoptera: Vespidae) reveal evolutionary signatures of social life.</title>
        <authorList>
            <person name="Catto M.A."/>
            <person name="Caine P.B."/>
            <person name="Orr S.E."/>
            <person name="Hunt B.G."/>
            <person name="Goodisman M.A.D."/>
        </authorList>
    </citation>
    <scope>NUCLEOTIDE SEQUENCE [LARGE SCALE GENOMIC DNA]</scope>
    <source>
        <strain evidence="2">232</strain>
        <tissue evidence="2">Head and thorax</tissue>
    </source>
</reference>
<evidence type="ECO:0000313" key="2">
    <source>
        <dbReference type="EMBL" id="KAL2746467.1"/>
    </source>
</evidence>
<evidence type="ECO:0000313" key="3">
    <source>
        <dbReference type="Proteomes" id="UP001607303"/>
    </source>
</evidence>
<gene>
    <name evidence="2" type="ORF">V1477_004837</name>
</gene>
<feature type="compositionally biased region" description="Basic residues" evidence="1">
    <location>
        <begin position="26"/>
        <end position="45"/>
    </location>
</feature>
<dbReference type="AlphaFoldDB" id="A0ABD2CN06"/>
<proteinExistence type="predicted"/>